<evidence type="ECO:0000313" key="1">
    <source>
        <dbReference type="EMBL" id="CAG8480049.1"/>
    </source>
</evidence>
<name>A0ACA9KL11_9GLOM</name>
<protein>
    <submittedName>
        <fullName evidence="1">17147_t:CDS:1</fullName>
    </submittedName>
</protein>
<organism evidence="1 2">
    <name type="scientific">Cetraspora pellucida</name>
    <dbReference type="NCBI Taxonomy" id="1433469"/>
    <lineage>
        <taxon>Eukaryota</taxon>
        <taxon>Fungi</taxon>
        <taxon>Fungi incertae sedis</taxon>
        <taxon>Mucoromycota</taxon>
        <taxon>Glomeromycotina</taxon>
        <taxon>Glomeromycetes</taxon>
        <taxon>Diversisporales</taxon>
        <taxon>Gigasporaceae</taxon>
        <taxon>Cetraspora</taxon>
    </lineage>
</organism>
<accession>A0ACA9KL11</accession>
<evidence type="ECO:0000313" key="2">
    <source>
        <dbReference type="Proteomes" id="UP000789366"/>
    </source>
</evidence>
<sequence length="80" mass="9128">MIKNILLIQLLVVHLIQINRQPGIKPEDNLITKAKWLQNQFNELKSISQAETNTSLPREEAVKKKKISNEELFLFSSAAA</sequence>
<reference evidence="1" key="1">
    <citation type="submission" date="2021-06" db="EMBL/GenBank/DDBJ databases">
        <authorList>
            <person name="Kallberg Y."/>
            <person name="Tangrot J."/>
            <person name="Rosling A."/>
        </authorList>
    </citation>
    <scope>NUCLEOTIDE SEQUENCE</scope>
    <source>
        <strain evidence="1">28 12/20/2015</strain>
    </source>
</reference>
<dbReference type="Proteomes" id="UP000789366">
    <property type="component" value="Unassembled WGS sequence"/>
</dbReference>
<gene>
    <name evidence="1" type="ORF">SPELUC_LOCUS2083</name>
</gene>
<proteinExistence type="predicted"/>
<comment type="caution">
    <text evidence="1">The sequence shown here is derived from an EMBL/GenBank/DDBJ whole genome shotgun (WGS) entry which is preliminary data.</text>
</comment>
<keyword evidence="2" id="KW-1185">Reference proteome</keyword>
<dbReference type="EMBL" id="CAJVPW010001286">
    <property type="protein sequence ID" value="CAG8480049.1"/>
    <property type="molecule type" value="Genomic_DNA"/>
</dbReference>